<keyword evidence="3" id="KW-1185">Reference proteome</keyword>
<feature type="domain" description="N-acetyltransferase" evidence="1">
    <location>
        <begin position="115"/>
        <end position="252"/>
    </location>
</feature>
<dbReference type="CDD" id="cd04301">
    <property type="entry name" value="NAT_SF"/>
    <property type="match status" value="1"/>
</dbReference>
<dbReference type="Pfam" id="PF13673">
    <property type="entry name" value="Acetyltransf_10"/>
    <property type="match status" value="1"/>
</dbReference>
<dbReference type="SUPFAM" id="SSF55729">
    <property type="entry name" value="Acyl-CoA N-acyltransferases (Nat)"/>
    <property type="match status" value="1"/>
</dbReference>
<organism evidence="2 3">
    <name type="scientific">Gemelliphila palaticanis</name>
    <dbReference type="NCBI Taxonomy" id="81950"/>
    <lineage>
        <taxon>Bacteria</taxon>
        <taxon>Bacillati</taxon>
        <taxon>Bacillota</taxon>
        <taxon>Bacilli</taxon>
        <taxon>Bacillales</taxon>
        <taxon>Gemellaceae</taxon>
        <taxon>Gemelliphila</taxon>
    </lineage>
</organism>
<dbReference type="RefSeq" id="WP_179939823.1">
    <property type="nucleotide sequence ID" value="NZ_JACBYF010000001.1"/>
</dbReference>
<dbReference type="PROSITE" id="PS51186">
    <property type="entry name" value="GNAT"/>
    <property type="match status" value="1"/>
</dbReference>
<evidence type="ECO:0000313" key="2">
    <source>
        <dbReference type="EMBL" id="NYS46706.1"/>
    </source>
</evidence>
<protein>
    <submittedName>
        <fullName evidence="2">GNAT family N-acetyltransferase</fullName>
    </submittedName>
</protein>
<dbReference type="InterPro" id="IPR040549">
    <property type="entry name" value="DUF5613"/>
</dbReference>
<gene>
    <name evidence="2" type="ORF">HZY85_00660</name>
</gene>
<comment type="caution">
    <text evidence="2">The sequence shown here is derived from an EMBL/GenBank/DDBJ whole genome shotgun (WGS) entry which is preliminary data.</text>
</comment>
<dbReference type="InterPro" id="IPR000182">
    <property type="entry name" value="GNAT_dom"/>
</dbReference>
<reference evidence="2 3" key="1">
    <citation type="submission" date="2020-07" db="EMBL/GenBank/DDBJ databases">
        <title>MOT database genomes.</title>
        <authorList>
            <person name="Joseph S."/>
            <person name="Aduse-Opoku J."/>
            <person name="Hashim A."/>
            <person name="Wade W."/>
            <person name="Curtis M."/>
        </authorList>
    </citation>
    <scope>NUCLEOTIDE SEQUENCE [LARGE SCALE GENOMIC DNA]</scope>
    <source>
        <strain evidence="2 3">CIP 106318</strain>
    </source>
</reference>
<sequence length="252" mass="30187">MDYSFINVHTKSKVVLETDNYLIRRRIKSKLSFSDNYLEIKNVPTTEEELDNYISVCRNYFRDNGVDFIHIALPENQDINKKLNKYLKKIDFNRMEFALYVLESKKYECKFNDNYNVEQLAKVDYDRYTKFMYNVDLELANEEWAEHNRDSVYENIRSEDMMQIVAKDNDKIIGTVNIIIDDDFIEIDNLYVLEKYRRKGVASDLIHYAIKELDKDYVILVADEADTPKYMYENMNFKKVSSKIYYLKSNLV</sequence>
<name>A0ABX2T112_9BACL</name>
<evidence type="ECO:0000313" key="3">
    <source>
        <dbReference type="Proteomes" id="UP000531840"/>
    </source>
</evidence>
<dbReference type="Proteomes" id="UP000531840">
    <property type="component" value="Unassembled WGS sequence"/>
</dbReference>
<dbReference type="Gene3D" id="3.40.630.30">
    <property type="match status" value="1"/>
</dbReference>
<dbReference type="InterPro" id="IPR016181">
    <property type="entry name" value="Acyl_CoA_acyltransferase"/>
</dbReference>
<evidence type="ECO:0000259" key="1">
    <source>
        <dbReference type="PROSITE" id="PS51186"/>
    </source>
</evidence>
<dbReference type="EMBL" id="JACBYF010000001">
    <property type="protein sequence ID" value="NYS46706.1"/>
    <property type="molecule type" value="Genomic_DNA"/>
</dbReference>
<dbReference type="Pfam" id="PF18467">
    <property type="entry name" value="DUF5613"/>
    <property type="match status" value="1"/>
</dbReference>
<accession>A0ABX2T112</accession>
<proteinExistence type="predicted"/>